<sequence length="341" mass="38586">MAQIKGKLKRPFIWQTMTLHQLQVFEATARLGSFTRAAEELHLTQPTVSMQVKHLAKAIGAPLFEQIGKRLYLTESGQVLFKTCQEVFERLDRLEINLFELKGVAQGRLRLSATTTAKYFLPKLLTPFCQQFSGINVSLEVGSHDTVLDRLNDNLDDIYIFSRLPKRDDIEIKAFLCNPLVVVAPTEHPLMHKPQVTLTDLAEYPFVMRERGSATREAADHLLRQQGIPVRVKLELGSNEAIKQAVSQGLGLSILSLHSLTDRDSELQLSVLNVDHFPIHQQWYTVFPKEKILSTVARTFVDYLLAESSQYCQVHPISIAQTTHIANLESNQQRMEASLVS</sequence>
<comment type="similarity">
    <text evidence="1">Belongs to the LysR transcriptional regulatory family.</text>
</comment>
<dbReference type="PANTHER" id="PTHR30126">
    <property type="entry name" value="HTH-TYPE TRANSCRIPTIONAL REGULATOR"/>
    <property type="match status" value="1"/>
</dbReference>
<dbReference type="EMBL" id="CP053587">
    <property type="protein sequence ID" value="WNZ27633.1"/>
    <property type="molecule type" value="Genomic_DNA"/>
</dbReference>
<evidence type="ECO:0000256" key="1">
    <source>
        <dbReference type="ARBA" id="ARBA00009437"/>
    </source>
</evidence>
<evidence type="ECO:0000256" key="2">
    <source>
        <dbReference type="ARBA" id="ARBA00023015"/>
    </source>
</evidence>
<gene>
    <name evidence="6" type="ORF">HJG54_32810</name>
</gene>
<protein>
    <submittedName>
        <fullName evidence="6">LysR family transcriptional regulator</fullName>
    </submittedName>
</protein>
<dbReference type="FunFam" id="1.10.10.10:FF:000001">
    <property type="entry name" value="LysR family transcriptional regulator"/>
    <property type="match status" value="1"/>
</dbReference>
<evidence type="ECO:0000259" key="5">
    <source>
        <dbReference type="PROSITE" id="PS50931"/>
    </source>
</evidence>
<organism evidence="6">
    <name type="scientific">Leptolyngbya sp. NK1-12</name>
    <dbReference type="NCBI Taxonomy" id="2547451"/>
    <lineage>
        <taxon>Bacteria</taxon>
        <taxon>Bacillati</taxon>
        <taxon>Cyanobacteriota</taxon>
        <taxon>Cyanophyceae</taxon>
        <taxon>Leptolyngbyales</taxon>
        <taxon>Leptolyngbyaceae</taxon>
        <taxon>Leptolyngbya group</taxon>
        <taxon>Leptolyngbya</taxon>
    </lineage>
</organism>
<dbReference type="InterPro" id="IPR000847">
    <property type="entry name" value="LysR_HTH_N"/>
</dbReference>
<dbReference type="InterPro" id="IPR005119">
    <property type="entry name" value="LysR_subst-bd"/>
</dbReference>
<dbReference type="Gene3D" id="1.10.10.10">
    <property type="entry name" value="Winged helix-like DNA-binding domain superfamily/Winged helix DNA-binding domain"/>
    <property type="match status" value="1"/>
</dbReference>
<evidence type="ECO:0000256" key="3">
    <source>
        <dbReference type="ARBA" id="ARBA00023125"/>
    </source>
</evidence>
<keyword evidence="4" id="KW-0804">Transcription</keyword>
<reference evidence="6" key="1">
    <citation type="submission" date="2020-05" db="EMBL/GenBank/DDBJ databases">
        <authorList>
            <person name="Zhu T."/>
            <person name="Keshari N."/>
            <person name="Lu X."/>
        </authorList>
    </citation>
    <scope>NUCLEOTIDE SEQUENCE</scope>
    <source>
        <strain evidence="6">NK1-12</strain>
    </source>
</reference>
<dbReference type="SUPFAM" id="SSF46785">
    <property type="entry name" value="Winged helix' DNA-binding domain"/>
    <property type="match status" value="1"/>
</dbReference>
<dbReference type="Pfam" id="PF03466">
    <property type="entry name" value="LysR_substrate"/>
    <property type="match status" value="1"/>
</dbReference>
<dbReference type="PROSITE" id="PS50931">
    <property type="entry name" value="HTH_LYSR"/>
    <property type="match status" value="1"/>
</dbReference>
<dbReference type="PANTHER" id="PTHR30126:SF5">
    <property type="entry name" value="HTH-TYPE TRANSCRIPTIONAL ACTIVATOR CMPR"/>
    <property type="match status" value="1"/>
</dbReference>
<dbReference type="GO" id="GO:0000976">
    <property type="term" value="F:transcription cis-regulatory region binding"/>
    <property type="evidence" value="ECO:0007669"/>
    <property type="project" value="TreeGrafter"/>
</dbReference>
<dbReference type="GO" id="GO:0003700">
    <property type="term" value="F:DNA-binding transcription factor activity"/>
    <property type="evidence" value="ECO:0007669"/>
    <property type="project" value="InterPro"/>
</dbReference>
<evidence type="ECO:0000256" key="4">
    <source>
        <dbReference type="ARBA" id="ARBA00023163"/>
    </source>
</evidence>
<proteinExistence type="inferred from homology"/>
<dbReference type="PRINTS" id="PR00039">
    <property type="entry name" value="HTHLYSR"/>
</dbReference>
<evidence type="ECO:0000313" key="6">
    <source>
        <dbReference type="EMBL" id="WNZ27633.1"/>
    </source>
</evidence>
<dbReference type="InterPro" id="IPR036388">
    <property type="entry name" value="WH-like_DNA-bd_sf"/>
</dbReference>
<dbReference type="Pfam" id="PF00126">
    <property type="entry name" value="HTH_1"/>
    <property type="match status" value="1"/>
</dbReference>
<dbReference type="AlphaFoldDB" id="A0AA97AST5"/>
<dbReference type="RefSeq" id="WP_316436038.1">
    <property type="nucleotide sequence ID" value="NZ_CP053587.1"/>
</dbReference>
<keyword evidence="3" id="KW-0238">DNA-binding</keyword>
<keyword evidence="2" id="KW-0805">Transcription regulation</keyword>
<dbReference type="CDD" id="cd08419">
    <property type="entry name" value="PBP2_CbbR_RubisCO_like"/>
    <property type="match status" value="1"/>
</dbReference>
<dbReference type="Gene3D" id="3.40.190.290">
    <property type="match status" value="1"/>
</dbReference>
<name>A0AA97AST5_9CYAN</name>
<dbReference type="InterPro" id="IPR036390">
    <property type="entry name" value="WH_DNA-bd_sf"/>
</dbReference>
<accession>A0AA97AST5</accession>
<feature type="domain" description="HTH lysR-type" evidence="5">
    <location>
        <begin position="17"/>
        <end position="74"/>
    </location>
</feature>
<dbReference type="SUPFAM" id="SSF53850">
    <property type="entry name" value="Periplasmic binding protein-like II"/>
    <property type="match status" value="1"/>
</dbReference>